<dbReference type="SUPFAM" id="SSF53098">
    <property type="entry name" value="Ribonuclease H-like"/>
    <property type="match status" value="1"/>
</dbReference>
<evidence type="ECO:0000259" key="2">
    <source>
        <dbReference type="PROSITE" id="PS50994"/>
    </source>
</evidence>
<dbReference type="PANTHER" id="PTHR37984:SF15">
    <property type="entry name" value="INTEGRASE CATALYTIC DOMAIN-CONTAINING PROTEIN"/>
    <property type="match status" value="1"/>
</dbReference>
<dbReference type="PANTHER" id="PTHR37984">
    <property type="entry name" value="PROTEIN CBG26694"/>
    <property type="match status" value="1"/>
</dbReference>
<keyword evidence="4" id="KW-1185">Reference proteome</keyword>
<dbReference type="InterPro" id="IPR036397">
    <property type="entry name" value="RNaseH_sf"/>
</dbReference>
<dbReference type="GO" id="GO:0015074">
    <property type="term" value="P:DNA integration"/>
    <property type="evidence" value="ECO:0007669"/>
    <property type="project" value="InterPro"/>
</dbReference>
<accession>A0A9Q3F3D8</accession>
<proteinExistence type="predicted"/>
<evidence type="ECO:0000313" key="4">
    <source>
        <dbReference type="Proteomes" id="UP000765509"/>
    </source>
</evidence>
<dbReference type="Proteomes" id="UP000765509">
    <property type="component" value="Unassembled WGS sequence"/>
</dbReference>
<evidence type="ECO:0000313" key="3">
    <source>
        <dbReference type="EMBL" id="MBW0529641.1"/>
    </source>
</evidence>
<protein>
    <recommendedName>
        <fullName evidence="2">Integrase catalytic domain-containing protein</fullName>
    </recommendedName>
</protein>
<sequence length="206" mass="23568">MEVSITTISSITSLDLSHLSIKNIFLKNGLPSSIVSDRGSCIFWTNSCQQLKISRDLSTAYHPEADGKTDRVNQILKQYLWIYFSYNQDDWNTLLCLAEFTYNNSDQSSKNQSLFCTVYRGDPQFDSVCITQDTLAGKLLAKIKSVQQDFKREIEVSINRFKRYVDKCRASPPVFNPGDIVRLSLLLSSSDSIPNFKYDCDTDNYY</sequence>
<feature type="domain" description="Integrase catalytic" evidence="2">
    <location>
        <begin position="1"/>
        <end position="123"/>
    </location>
</feature>
<dbReference type="InterPro" id="IPR001584">
    <property type="entry name" value="Integrase_cat-core"/>
</dbReference>
<dbReference type="GO" id="GO:0003723">
    <property type="term" value="F:RNA binding"/>
    <property type="evidence" value="ECO:0007669"/>
    <property type="project" value="UniProtKB-KW"/>
</dbReference>
<evidence type="ECO:0000256" key="1">
    <source>
        <dbReference type="ARBA" id="ARBA00022884"/>
    </source>
</evidence>
<dbReference type="PROSITE" id="PS50994">
    <property type="entry name" value="INTEGRASE"/>
    <property type="match status" value="1"/>
</dbReference>
<dbReference type="InterPro" id="IPR050951">
    <property type="entry name" value="Retrovirus_Pol_polyprotein"/>
</dbReference>
<dbReference type="Gene3D" id="3.30.420.10">
    <property type="entry name" value="Ribonuclease H-like superfamily/Ribonuclease H"/>
    <property type="match status" value="1"/>
</dbReference>
<comment type="caution">
    <text evidence="3">The sequence shown here is derived from an EMBL/GenBank/DDBJ whole genome shotgun (WGS) entry which is preliminary data.</text>
</comment>
<dbReference type="EMBL" id="AVOT02035323">
    <property type="protein sequence ID" value="MBW0529641.1"/>
    <property type="molecule type" value="Genomic_DNA"/>
</dbReference>
<keyword evidence="1" id="KW-0694">RNA-binding</keyword>
<dbReference type="AlphaFoldDB" id="A0A9Q3F3D8"/>
<gene>
    <name evidence="3" type="ORF">O181_069356</name>
</gene>
<dbReference type="OrthoDB" id="2505288at2759"/>
<organism evidence="3 4">
    <name type="scientific">Austropuccinia psidii MF-1</name>
    <dbReference type="NCBI Taxonomy" id="1389203"/>
    <lineage>
        <taxon>Eukaryota</taxon>
        <taxon>Fungi</taxon>
        <taxon>Dikarya</taxon>
        <taxon>Basidiomycota</taxon>
        <taxon>Pucciniomycotina</taxon>
        <taxon>Pucciniomycetes</taxon>
        <taxon>Pucciniales</taxon>
        <taxon>Sphaerophragmiaceae</taxon>
        <taxon>Austropuccinia</taxon>
    </lineage>
</organism>
<name>A0A9Q3F3D8_9BASI</name>
<reference evidence="3" key="1">
    <citation type="submission" date="2021-03" db="EMBL/GenBank/DDBJ databases">
        <title>Draft genome sequence of rust myrtle Austropuccinia psidii MF-1, a brazilian biotype.</title>
        <authorList>
            <person name="Quecine M.C."/>
            <person name="Pachon D.M.R."/>
            <person name="Bonatelli M.L."/>
            <person name="Correr F.H."/>
            <person name="Franceschini L.M."/>
            <person name="Leite T.F."/>
            <person name="Margarido G.R.A."/>
            <person name="Almeida C.A."/>
            <person name="Ferrarezi J.A."/>
            <person name="Labate C.A."/>
        </authorList>
    </citation>
    <scope>NUCLEOTIDE SEQUENCE</scope>
    <source>
        <strain evidence="3">MF-1</strain>
    </source>
</reference>
<dbReference type="InterPro" id="IPR012337">
    <property type="entry name" value="RNaseH-like_sf"/>
</dbReference>
<dbReference type="GO" id="GO:0005634">
    <property type="term" value="C:nucleus"/>
    <property type="evidence" value="ECO:0007669"/>
    <property type="project" value="UniProtKB-ARBA"/>
</dbReference>